<dbReference type="Proteomes" id="UP000805704">
    <property type="component" value="Chromosome 4"/>
</dbReference>
<organism evidence="1 2">
    <name type="scientific">Nibea albiflora</name>
    <name type="common">Yellow drum</name>
    <name type="synonym">Corvina albiflora</name>
    <dbReference type="NCBI Taxonomy" id="240163"/>
    <lineage>
        <taxon>Eukaryota</taxon>
        <taxon>Metazoa</taxon>
        <taxon>Chordata</taxon>
        <taxon>Craniata</taxon>
        <taxon>Vertebrata</taxon>
        <taxon>Euteleostomi</taxon>
        <taxon>Actinopterygii</taxon>
        <taxon>Neopterygii</taxon>
        <taxon>Teleostei</taxon>
        <taxon>Neoteleostei</taxon>
        <taxon>Acanthomorphata</taxon>
        <taxon>Eupercaria</taxon>
        <taxon>Sciaenidae</taxon>
        <taxon>Nibea</taxon>
    </lineage>
</organism>
<name>A0ACB7EN82_NIBAL</name>
<accession>A0ACB7EN82</accession>
<dbReference type="EMBL" id="CM024792">
    <property type="protein sequence ID" value="KAG8003270.1"/>
    <property type="molecule type" value="Genomic_DNA"/>
</dbReference>
<protein>
    <submittedName>
        <fullName evidence="1">Bromodomain testis-specific protein</fullName>
    </submittedName>
</protein>
<reference evidence="1" key="1">
    <citation type="submission" date="2020-04" db="EMBL/GenBank/DDBJ databases">
        <title>A chromosome-scale assembly and high-density genetic map of the yellow drum (Nibea albiflora) genome.</title>
        <authorList>
            <person name="Xu D."/>
            <person name="Zhang W."/>
            <person name="Chen R."/>
            <person name="Tan P."/>
            <person name="Wang L."/>
            <person name="Song H."/>
            <person name="Tian L."/>
            <person name="Zhu Q."/>
            <person name="Wang B."/>
        </authorList>
    </citation>
    <scope>NUCLEOTIDE SEQUENCE</scope>
    <source>
        <strain evidence="1">ZJHYS-2018</strain>
    </source>
</reference>
<gene>
    <name evidence="1" type="primary">BRDT</name>
    <name evidence="1" type="ORF">GBF38_007696</name>
</gene>
<proteinExistence type="predicted"/>
<sequence>MSDVKVCPTLSGNPPPPEVINPKKPGRVTNQLQYLEKVVIKALWRHQFSWPFRQPVDAVALRLPDYYTIITNPMDLSTINKRLQNKYYWRALECIQDFNTMFTNCYMYNRPGDDIVFMAQTLEKLFLQKVPQMPQEECEVPSITAKEPVKGRRTNAGAIQQRPVVSEVVLQQTVTVIPPDVSKYMQPIQLSAQIDTSSKKGFKRKADSKPATTTSVIPRCEVTSSGETPGSFPFFSRRGTGRPIKPPKKDLPTFEGKKVKLSEQLRSCKDILKEMLSKRHYAYAWPFYTPVDAVALGLHDYHDIIKQPMDLNTIRKKMDQREYTNAKEFAADVRLMFSNCYKYNPPSHEVVYMARKLQEIFEARYLKVPQEAESCSIPPHRFEKGNGDRVESPSSDSESSDSELSSEEKSSSKEVATQLAHLEEKLKAVTDQLKRFTQDPLMKPKKKNKLKKEKRSREKDIAQLNLKSSKYKSIVEKMSNSKRSTLYGNRHTSHGALPVKCEDKSSTPVTYQEKKQLKLDINKLPGDKLGRLVNIIHARESCLRDSTLEEIEVDFEKLKPSTLRALQRFVTACLKKCNKNVSKKKNVKLTGRTKTGILKDAGRSQIASKEQHLKKNKPAVPKTKKQKSKDSCLNAKSKVTRATCQPPHVAQSLVAETKGQPTHHNADLNCDQLTISPPDSPLQSKDETKTMLMPDFRYAEDFPDSETTNVPYTNSASKPTEEEKSQIPKKDIVLKNAESWARLARQSVTPTAIKSSKESFQQFRKAAIEKEEREKALKKKQVEGNKEETSEKSSLPGPCKAETNQTQPIKDEPDSPESICTEATLNTSEDLEQKSPIETQSPSTQSPVDREREMARKREQERRRREAESGLRFHYVAAGERGKPLMLFLHGFPEFWFSWRYQLREFKSEFRVVAIDMRGYGESDLPLSAESYRFEYLVTDVKDIVEYLGYNRCCLVGHDWGGTVAWLFAIHYPEMVTKLIVLNCPHPSVFTDYALRHPSQLLKSSHFFFFQLPRFPELMLSINDFKALKALFTSRNTGIGRKGRWLTAEDLEAYLYALSQPGALTGALNYYRNVFSSLPLSQNHVRSPVLLLWGERDAFLEQEMAEACRLYIRNHFRLNIISGASHWLQQDQPDIVNTLIWTFLKEGEGRKSYRN</sequence>
<evidence type="ECO:0000313" key="2">
    <source>
        <dbReference type="Proteomes" id="UP000805704"/>
    </source>
</evidence>
<comment type="caution">
    <text evidence="1">The sequence shown here is derived from an EMBL/GenBank/DDBJ whole genome shotgun (WGS) entry which is preliminary data.</text>
</comment>
<evidence type="ECO:0000313" key="1">
    <source>
        <dbReference type="EMBL" id="KAG8003270.1"/>
    </source>
</evidence>
<keyword evidence="2" id="KW-1185">Reference proteome</keyword>